<dbReference type="GO" id="GO:0006139">
    <property type="term" value="P:nucleobase-containing compound metabolic process"/>
    <property type="evidence" value="ECO:0007669"/>
    <property type="project" value="InterPro"/>
</dbReference>
<keyword evidence="2" id="KW-0547">Nucleotide-binding</keyword>
<dbReference type="InterPro" id="IPR000850">
    <property type="entry name" value="Adenylat/UMP-CMP_kin"/>
</dbReference>
<dbReference type="PANTHER" id="PTHR23359">
    <property type="entry name" value="NUCLEOTIDE KINASE"/>
    <property type="match status" value="1"/>
</dbReference>
<gene>
    <name evidence="5" type="ORF">GOMPHAMPRED_000764</name>
</gene>
<evidence type="ECO:0008006" key="7">
    <source>
        <dbReference type="Google" id="ProtNLM"/>
    </source>
</evidence>
<proteinExistence type="inferred from homology"/>
<dbReference type="GO" id="GO:0005524">
    <property type="term" value="F:ATP binding"/>
    <property type="evidence" value="ECO:0007669"/>
    <property type="project" value="InterPro"/>
</dbReference>
<dbReference type="PROSITE" id="PS00113">
    <property type="entry name" value="ADENYLATE_KINASE"/>
    <property type="match status" value="1"/>
</dbReference>
<sequence length="165" mass="18588">MRNGTIGPMEITVQILGRAIEAAILESHSSRPIVILVDGFPRKRDQLELFEAVVQPADFAIFLECEDEVRLKRLLGRAEHEGTTRQDDDPGTIPKRFCTFTATTMPIVHHLANDHRLVRISGTGSADDTLFAIDSMLRHKRIVEGPCTEIRQGQPAYTRNELEDR</sequence>
<dbReference type="AlphaFoldDB" id="A0A8H3F4D8"/>
<keyword evidence="1 4" id="KW-0808">Transferase</keyword>
<dbReference type="SUPFAM" id="SSF52540">
    <property type="entry name" value="P-loop containing nucleoside triphosphate hydrolases"/>
    <property type="match status" value="1"/>
</dbReference>
<dbReference type="EMBL" id="CAJPDQ010000010">
    <property type="protein sequence ID" value="CAF9915463.1"/>
    <property type="molecule type" value="Genomic_DNA"/>
</dbReference>
<protein>
    <recommendedName>
        <fullName evidence="7">Adenylate kinase</fullName>
    </recommendedName>
</protein>
<dbReference type="GO" id="GO:0019205">
    <property type="term" value="F:nucleobase-containing compound kinase activity"/>
    <property type="evidence" value="ECO:0007669"/>
    <property type="project" value="InterPro"/>
</dbReference>
<keyword evidence="3 4" id="KW-0418">Kinase</keyword>
<evidence type="ECO:0000256" key="4">
    <source>
        <dbReference type="RuleBase" id="RU003330"/>
    </source>
</evidence>
<dbReference type="Gene3D" id="3.40.50.300">
    <property type="entry name" value="P-loop containing nucleotide triphosphate hydrolases"/>
    <property type="match status" value="1"/>
</dbReference>
<dbReference type="Pfam" id="PF00406">
    <property type="entry name" value="ADK"/>
    <property type="match status" value="1"/>
</dbReference>
<dbReference type="InterPro" id="IPR033690">
    <property type="entry name" value="Adenylat_kinase_CS"/>
</dbReference>
<dbReference type="InterPro" id="IPR027417">
    <property type="entry name" value="P-loop_NTPase"/>
</dbReference>
<dbReference type="OrthoDB" id="442176at2759"/>
<keyword evidence="6" id="KW-1185">Reference proteome</keyword>
<comment type="similarity">
    <text evidence="4">Belongs to the adenylate kinase family.</text>
</comment>
<dbReference type="PRINTS" id="PR00094">
    <property type="entry name" value="ADENYLTKNASE"/>
</dbReference>
<organism evidence="5 6">
    <name type="scientific">Gomphillus americanus</name>
    <dbReference type="NCBI Taxonomy" id="1940652"/>
    <lineage>
        <taxon>Eukaryota</taxon>
        <taxon>Fungi</taxon>
        <taxon>Dikarya</taxon>
        <taxon>Ascomycota</taxon>
        <taxon>Pezizomycotina</taxon>
        <taxon>Lecanoromycetes</taxon>
        <taxon>OSLEUM clade</taxon>
        <taxon>Ostropomycetidae</taxon>
        <taxon>Ostropales</taxon>
        <taxon>Graphidaceae</taxon>
        <taxon>Gomphilloideae</taxon>
        <taxon>Gomphillus</taxon>
    </lineage>
</organism>
<evidence type="ECO:0000256" key="3">
    <source>
        <dbReference type="ARBA" id="ARBA00022777"/>
    </source>
</evidence>
<evidence type="ECO:0000256" key="1">
    <source>
        <dbReference type="ARBA" id="ARBA00022679"/>
    </source>
</evidence>
<evidence type="ECO:0000313" key="5">
    <source>
        <dbReference type="EMBL" id="CAF9915463.1"/>
    </source>
</evidence>
<reference evidence="5" key="1">
    <citation type="submission" date="2021-03" db="EMBL/GenBank/DDBJ databases">
        <authorList>
            <person name="Tagirdzhanova G."/>
        </authorList>
    </citation>
    <scope>NUCLEOTIDE SEQUENCE</scope>
</reference>
<evidence type="ECO:0000313" key="6">
    <source>
        <dbReference type="Proteomes" id="UP000664169"/>
    </source>
</evidence>
<accession>A0A8H3F4D8</accession>
<dbReference type="Proteomes" id="UP000664169">
    <property type="component" value="Unassembled WGS sequence"/>
</dbReference>
<name>A0A8H3F4D8_9LECA</name>
<comment type="caution">
    <text evidence="5">The sequence shown here is derived from an EMBL/GenBank/DDBJ whole genome shotgun (WGS) entry which is preliminary data.</text>
</comment>
<evidence type="ECO:0000256" key="2">
    <source>
        <dbReference type="ARBA" id="ARBA00022741"/>
    </source>
</evidence>